<dbReference type="AlphaFoldDB" id="X0Y3V3"/>
<dbReference type="SUPFAM" id="SSF57802">
    <property type="entry name" value="Rubredoxin-like"/>
    <property type="match status" value="1"/>
</dbReference>
<dbReference type="InterPro" id="IPR004462">
    <property type="entry name" value="Desulfoferrodoxin_N"/>
</dbReference>
<gene>
    <name evidence="6" type="ORF">S01H1_84286</name>
</gene>
<evidence type="ECO:0000256" key="4">
    <source>
        <dbReference type="ARBA" id="ARBA00023004"/>
    </source>
</evidence>
<organism evidence="6">
    <name type="scientific">marine sediment metagenome</name>
    <dbReference type="NCBI Taxonomy" id="412755"/>
    <lineage>
        <taxon>unclassified sequences</taxon>
        <taxon>metagenomes</taxon>
        <taxon>ecological metagenomes</taxon>
    </lineage>
</organism>
<dbReference type="Pfam" id="PF06397">
    <property type="entry name" value="Desulfoferrod_N"/>
    <property type="match status" value="1"/>
</dbReference>
<keyword evidence="3" id="KW-0249">Electron transport</keyword>
<protein>
    <recommendedName>
        <fullName evidence="5">Desulfoferrodoxin N-terminal domain-containing protein</fullName>
    </recommendedName>
</protein>
<dbReference type="EMBL" id="BARS01057503">
    <property type="protein sequence ID" value="GAG41997.1"/>
    <property type="molecule type" value="Genomic_DNA"/>
</dbReference>
<dbReference type="InterPro" id="IPR038094">
    <property type="entry name" value="Desulfoferrodoxin_N_sf"/>
</dbReference>
<reference evidence="6" key="1">
    <citation type="journal article" date="2014" name="Front. Microbiol.">
        <title>High frequency of phylogenetically diverse reductive dehalogenase-homologous genes in deep subseafloor sedimentary metagenomes.</title>
        <authorList>
            <person name="Kawai M."/>
            <person name="Futagami T."/>
            <person name="Toyoda A."/>
            <person name="Takaki Y."/>
            <person name="Nishi S."/>
            <person name="Hori S."/>
            <person name="Arai W."/>
            <person name="Tsubouchi T."/>
            <person name="Morono Y."/>
            <person name="Uchiyama I."/>
            <person name="Ito T."/>
            <person name="Fujiyama A."/>
            <person name="Inagaki F."/>
            <person name="Takami H."/>
        </authorList>
    </citation>
    <scope>NUCLEOTIDE SEQUENCE</scope>
    <source>
        <strain evidence="6">Expedition CK06-06</strain>
    </source>
</reference>
<feature type="non-terminal residue" evidence="6">
    <location>
        <position position="1"/>
    </location>
</feature>
<evidence type="ECO:0000256" key="3">
    <source>
        <dbReference type="ARBA" id="ARBA00022982"/>
    </source>
</evidence>
<proteinExistence type="predicted"/>
<name>X0Y3V3_9ZZZZ</name>
<keyword evidence="1" id="KW-0813">Transport</keyword>
<evidence type="ECO:0000313" key="6">
    <source>
        <dbReference type="EMBL" id="GAG41997.1"/>
    </source>
</evidence>
<feature type="domain" description="Desulfoferrodoxin N-terminal" evidence="5">
    <location>
        <begin position="3"/>
        <end position="31"/>
    </location>
</feature>
<evidence type="ECO:0000259" key="5">
    <source>
        <dbReference type="Pfam" id="PF06397"/>
    </source>
</evidence>
<evidence type="ECO:0000256" key="1">
    <source>
        <dbReference type="ARBA" id="ARBA00022448"/>
    </source>
</evidence>
<dbReference type="GO" id="GO:0005506">
    <property type="term" value="F:iron ion binding"/>
    <property type="evidence" value="ECO:0007669"/>
    <property type="project" value="InterPro"/>
</dbReference>
<keyword evidence="4" id="KW-0408">Iron</keyword>
<keyword evidence="2" id="KW-0479">Metal-binding</keyword>
<dbReference type="Gene3D" id="2.20.28.100">
    <property type="entry name" value="Desulphoferrodoxin, N-terminal domain"/>
    <property type="match status" value="1"/>
</dbReference>
<evidence type="ECO:0000256" key="2">
    <source>
        <dbReference type="ARBA" id="ARBA00022723"/>
    </source>
</evidence>
<sequence length="33" mass="3649">KRYRCPKCGSEFIVTKGGEGTITCCGQPMELKK</sequence>
<comment type="caution">
    <text evidence="6">The sequence shown here is derived from an EMBL/GenBank/DDBJ whole genome shotgun (WGS) entry which is preliminary data.</text>
</comment>
<accession>X0Y3V3</accession>